<dbReference type="GO" id="GO:0032259">
    <property type="term" value="P:methylation"/>
    <property type="evidence" value="ECO:0007669"/>
    <property type="project" value="UniProtKB-KW"/>
</dbReference>
<comment type="caution">
    <text evidence="2">The sequence shown here is derived from an EMBL/GenBank/DDBJ whole genome shotgun (WGS) entry which is preliminary data.</text>
</comment>
<accession>A0ABQ0FXD9</accession>
<dbReference type="PANTHER" id="PTHR43861:SF1">
    <property type="entry name" value="TRANS-ACONITATE 2-METHYLTRANSFERASE"/>
    <property type="match status" value="1"/>
</dbReference>
<organism evidence="2 3">
    <name type="scientific">Madurella fahalii</name>
    <dbReference type="NCBI Taxonomy" id="1157608"/>
    <lineage>
        <taxon>Eukaryota</taxon>
        <taxon>Fungi</taxon>
        <taxon>Dikarya</taxon>
        <taxon>Ascomycota</taxon>
        <taxon>Pezizomycotina</taxon>
        <taxon>Sordariomycetes</taxon>
        <taxon>Sordariomycetidae</taxon>
        <taxon>Sordariales</taxon>
        <taxon>Sordariales incertae sedis</taxon>
        <taxon>Madurella</taxon>
    </lineage>
</organism>
<reference evidence="2 3" key="1">
    <citation type="submission" date="2024-09" db="EMBL/GenBank/DDBJ databases">
        <title>Itraconazole resistance in Madurella fahalii resulting from another homologue of gene encoding cytochrome P450 14-alpha sterol demethylase (CYP51).</title>
        <authorList>
            <person name="Yoshioka I."/>
            <person name="Fahal A.H."/>
            <person name="Kaneko S."/>
            <person name="Yaguchi T."/>
        </authorList>
    </citation>
    <scope>NUCLEOTIDE SEQUENCE [LARGE SCALE GENOMIC DNA]</scope>
    <source>
        <strain evidence="2 3">IFM 68171</strain>
    </source>
</reference>
<dbReference type="GO" id="GO:0008168">
    <property type="term" value="F:methyltransferase activity"/>
    <property type="evidence" value="ECO:0007669"/>
    <property type="project" value="UniProtKB-KW"/>
</dbReference>
<keyword evidence="2" id="KW-0808">Transferase</keyword>
<dbReference type="GeneID" id="98171130"/>
<gene>
    <name evidence="2" type="ORF">MFIFM68171_00385</name>
</gene>
<sequence>MDDRILDIGCGDGVLDLEIARILSQGCGNLFGIDSSPAMITAAKASAASAGLADRCHFAVRDATNLNSSHFEPAYFNKAFSNAALHWILRHPATRAAVFRDIRRALCPGGTFAFEMGGLGNVSEVRAALLSAVGRRVGLERAQEADPWFFPDEEWIREMLEVTVGGWKVERVEREWRPTKADKGGVEGWVRLMGKGFFEAVEGEDERKRCITEVVDVLEVVCREPGGGWVFGYVRLRVLARRV</sequence>
<evidence type="ECO:0000313" key="3">
    <source>
        <dbReference type="Proteomes" id="UP001628179"/>
    </source>
</evidence>
<keyword evidence="3" id="KW-1185">Reference proteome</keyword>
<dbReference type="EMBL" id="BAAFSV010000001">
    <property type="protein sequence ID" value="GAB1310175.1"/>
    <property type="molecule type" value="Genomic_DNA"/>
</dbReference>
<dbReference type="SUPFAM" id="SSF53335">
    <property type="entry name" value="S-adenosyl-L-methionine-dependent methyltransferases"/>
    <property type="match status" value="1"/>
</dbReference>
<dbReference type="Proteomes" id="UP001628179">
    <property type="component" value="Unassembled WGS sequence"/>
</dbReference>
<keyword evidence="2" id="KW-0489">Methyltransferase</keyword>
<evidence type="ECO:0000259" key="1">
    <source>
        <dbReference type="Pfam" id="PF13847"/>
    </source>
</evidence>
<dbReference type="InterPro" id="IPR029063">
    <property type="entry name" value="SAM-dependent_MTases_sf"/>
</dbReference>
<dbReference type="PANTHER" id="PTHR43861">
    <property type="entry name" value="TRANS-ACONITATE 2-METHYLTRANSFERASE-RELATED"/>
    <property type="match status" value="1"/>
</dbReference>
<proteinExistence type="predicted"/>
<protein>
    <submittedName>
        <fullName evidence="2">Methyltransferase domain-containing protein</fullName>
    </submittedName>
</protein>
<dbReference type="RefSeq" id="XP_070911908.1">
    <property type="nucleotide sequence ID" value="XM_071055807.1"/>
</dbReference>
<dbReference type="Gene3D" id="3.40.50.150">
    <property type="entry name" value="Vaccinia Virus protein VP39"/>
    <property type="match status" value="1"/>
</dbReference>
<feature type="domain" description="Methyltransferase" evidence="1">
    <location>
        <begin position="3"/>
        <end position="115"/>
    </location>
</feature>
<dbReference type="InterPro" id="IPR025714">
    <property type="entry name" value="Methyltranfer_dom"/>
</dbReference>
<dbReference type="CDD" id="cd02440">
    <property type="entry name" value="AdoMet_MTases"/>
    <property type="match status" value="1"/>
</dbReference>
<evidence type="ECO:0000313" key="2">
    <source>
        <dbReference type="EMBL" id="GAB1310175.1"/>
    </source>
</evidence>
<dbReference type="Pfam" id="PF13847">
    <property type="entry name" value="Methyltransf_31"/>
    <property type="match status" value="1"/>
</dbReference>
<name>A0ABQ0FXD9_9PEZI</name>